<dbReference type="Proteomes" id="UP001476282">
    <property type="component" value="Unassembled WGS sequence"/>
</dbReference>
<proteinExistence type="predicted"/>
<evidence type="ECO:0000313" key="5">
    <source>
        <dbReference type="Proteomes" id="UP001476282"/>
    </source>
</evidence>
<dbReference type="InterPro" id="IPR010376">
    <property type="entry name" value="GBBH-like_N"/>
</dbReference>
<feature type="domain" description="Gamma-butyrobetaine hydroxylase-like N-terminal" evidence="3">
    <location>
        <begin position="12"/>
        <end position="93"/>
    </location>
</feature>
<dbReference type="EMBL" id="BAABRI010000002">
    <property type="protein sequence ID" value="GAA5481340.1"/>
    <property type="molecule type" value="Genomic_DNA"/>
</dbReference>
<dbReference type="Pfam" id="PF06155">
    <property type="entry name" value="GBBH-like_N"/>
    <property type="match status" value="1"/>
</dbReference>
<name>A0ABP9UIJ9_9BACT</name>
<keyword evidence="2" id="KW-0408">Iron</keyword>
<dbReference type="InterPro" id="IPR038492">
    <property type="entry name" value="GBBH-like_N_sf"/>
</dbReference>
<evidence type="ECO:0000259" key="3">
    <source>
        <dbReference type="Pfam" id="PF06155"/>
    </source>
</evidence>
<evidence type="ECO:0000313" key="4">
    <source>
        <dbReference type="EMBL" id="GAA5481340.1"/>
    </source>
</evidence>
<dbReference type="PANTHER" id="PTHR35303">
    <property type="entry name" value="OS02G0197800 PROTEIN"/>
    <property type="match status" value="1"/>
</dbReference>
<comment type="caution">
    <text evidence="4">The sequence shown here is derived from an EMBL/GenBank/DDBJ whole genome shotgun (WGS) entry which is preliminary data.</text>
</comment>
<gene>
    <name evidence="4" type="ORF">Hsar01_00549</name>
</gene>
<sequence length="101" mass="10855">MKLEHCAVIGGELALAFDDGFEAYLPLLFLRRACPCAECQGEPDALGRVVVPETSIGDRGCEIAGMDQVGGYGLQIRWADGHSNGIYSYPLLRQLAAALEN</sequence>
<evidence type="ECO:0000256" key="1">
    <source>
        <dbReference type="ARBA" id="ARBA00022723"/>
    </source>
</evidence>
<accession>A0ABP9UIJ9</accession>
<keyword evidence="5" id="KW-1185">Reference proteome</keyword>
<organism evidence="4 5">
    <name type="scientific">Haloferula sargassicola</name>
    <dbReference type="NCBI Taxonomy" id="490096"/>
    <lineage>
        <taxon>Bacteria</taxon>
        <taxon>Pseudomonadati</taxon>
        <taxon>Verrucomicrobiota</taxon>
        <taxon>Verrucomicrobiia</taxon>
        <taxon>Verrucomicrobiales</taxon>
        <taxon>Verrucomicrobiaceae</taxon>
        <taxon>Haloferula</taxon>
    </lineage>
</organism>
<dbReference type="RefSeq" id="WP_353565489.1">
    <property type="nucleotide sequence ID" value="NZ_BAABRI010000002.1"/>
</dbReference>
<dbReference type="Gene3D" id="3.30.2020.30">
    <property type="match status" value="1"/>
</dbReference>
<protein>
    <recommendedName>
        <fullName evidence="3">Gamma-butyrobetaine hydroxylase-like N-terminal domain-containing protein</fullName>
    </recommendedName>
</protein>
<evidence type="ECO:0000256" key="2">
    <source>
        <dbReference type="ARBA" id="ARBA00023004"/>
    </source>
</evidence>
<reference evidence="4 5" key="1">
    <citation type="submission" date="2024-02" db="EMBL/GenBank/DDBJ databases">
        <title>Haloferula sargassicola NBRC 104335.</title>
        <authorList>
            <person name="Ichikawa N."/>
            <person name="Katano-Makiyama Y."/>
            <person name="Hidaka K."/>
        </authorList>
    </citation>
    <scope>NUCLEOTIDE SEQUENCE [LARGE SCALE GENOMIC DNA]</scope>
    <source>
        <strain evidence="4 5">NBRC 104335</strain>
    </source>
</reference>
<keyword evidence="1" id="KW-0479">Metal-binding</keyword>